<dbReference type="STRING" id="1802448.A2672_02355"/>
<dbReference type="NCBIfam" id="TIGR02532">
    <property type="entry name" value="IV_pilin_GFxxxE"/>
    <property type="match status" value="1"/>
</dbReference>
<keyword evidence="1" id="KW-0472">Membrane</keyword>
<name>A0A1G2R052_9BACT</name>
<keyword evidence="1" id="KW-1133">Transmembrane helix</keyword>
<dbReference type="InterPro" id="IPR012902">
    <property type="entry name" value="N_methyl_site"/>
</dbReference>
<dbReference type="Proteomes" id="UP000178065">
    <property type="component" value="Unassembled WGS sequence"/>
</dbReference>
<protein>
    <submittedName>
        <fullName evidence="2">Uncharacterized protein</fullName>
    </submittedName>
</protein>
<dbReference type="AlphaFoldDB" id="A0A1G2R052"/>
<reference evidence="2 3" key="1">
    <citation type="journal article" date="2016" name="Nat. Commun.">
        <title>Thousands of microbial genomes shed light on interconnected biogeochemical processes in an aquifer system.</title>
        <authorList>
            <person name="Anantharaman K."/>
            <person name="Brown C.T."/>
            <person name="Hug L.A."/>
            <person name="Sharon I."/>
            <person name="Castelle C.J."/>
            <person name="Probst A.J."/>
            <person name="Thomas B.C."/>
            <person name="Singh A."/>
            <person name="Wilkins M.J."/>
            <person name="Karaoz U."/>
            <person name="Brodie E.L."/>
            <person name="Williams K.H."/>
            <person name="Hubbard S.S."/>
            <person name="Banfield J.F."/>
        </authorList>
    </citation>
    <scope>NUCLEOTIDE SEQUENCE [LARGE SCALE GENOMIC DNA]</scope>
</reference>
<feature type="transmembrane region" description="Helical" evidence="1">
    <location>
        <begin position="22"/>
        <end position="46"/>
    </location>
</feature>
<evidence type="ECO:0000313" key="2">
    <source>
        <dbReference type="EMBL" id="OHA66077.1"/>
    </source>
</evidence>
<evidence type="ECO:0000256" key="1">
    <source>
        <dbReference type="SAM" id="Phobius"/>
    </source>
</evidence>
<keyword evidence="1" id="KW-0812">Transmembrane</keyword>
<accession>A0A1G2R052</accession>
<organism evidence="2 3">
    <name type="scientific">Candidatus Wildermuthbacteria bacterium RIFCSPHIGHO2_01_FULL_49_22b</name>
    <dbReference type="NCBI Taxonomy" id="1802448"/>
    <lineage>
        <taxon>Bacteria</taxon>
        <taxon>Candidatus Wildermuthiibacteriota</taxon>
    </lineage>
</organism>
<evidence type="ECO:0000313" key="3">
    <source>
        <dbReference type="Proteomes" id="UP000178065"/>
    </source>
</evidence>
<proteinExistence type="predicted"/>
<comment type="caution">
    <text evidence="2">The sequence shown here is derived from an EMBL/GenBank/DDBJ whole genome shotgun (WGS) entry which is preliminary data.</text>
</comment>
<dbReference type="Pfam" id="PF07963">
    <property type="entry name" value="N_methyl"/>
    <property type="match status" value="1"/>
</dbReference>
<sequence length="183" mass="19997">MESCGFPSFVNHQLPTANRQRAFTLIEVLVAALVITLGASASFALAQRTLSFTADAAFRFEASYLAQEGMEIARNIRDANFLKIHKGQGGAWTDGLTESGCSGGCQADYTQNSLGAYQDTFLGFSNGWYSYDEAGTDSLYKRKITVTQQGGDVLEVEVEVTWQERGRSHSVKAAGELYNWLSP</sequence>
<dbReference type="EMBL" id="MHTT01000007">
    <property type="protein sequence ID" value="OHA66077.1"/>
    <property type="molecule type" value="Genomic_DNA"/>
</dbReference>
<gene>
    <name evidence="2" type="ORF">A2672_02355</name>
</gene>